<name>A0A7J8WWN4_GOSAI</name>
<gene>
    <name evidence="2" type="ORF">Goari_011204</name>
</gene>
<protein>
    <recommendedName>
        <fullName evidence="1">Putative plant transposon protein domain-containing protein</fullName>
    </recommendedName>
</protein>
<sequence>MVLVWGKEVQVTPRIICDFYNVPYYENDFIDETDLEYFRDIDMDSIINFFTKGKGEWKYHAGTNITVFFHQAIMFPEAKIWIQFVYTRIMPTLNVSNINTFRAVLLYAILQKK</sequence>
<accession>A0A7J8WWN4</accession>
<evidence type="ECO:0000313" key="3">
    <source>
        <dbReference type="Proteomes" id="UP000593577"/>
    </source>
</evidence>
<comment type="caution">
    <text evidence="2">The sequence shown here is derived from an EMBL/GenBank/DDBJ whole genome shotgun (WGS) entry which is preliminary data.</text>
</comment>
<dbReference type="AlphaFoldDB" id="A0A7J8WWN4"/>
<dbReference type="Pfam" id="PF20167">
    <property type="entry name" value="Transposase_32"/>
    <property type="match status" value="1"/>
</dbReference>
<reference evidence="2 3" key="1">
    <citation type="journal article" date="2019" name="Genome Biol. Evol.">
        <title>Insights into the evolution of the New World diploid cottons (Gossypium, subgenus Houzingenia) based on genome sequencing.</title>
        <authorList>
            <person name="Grover C.E."/>
            <person name="Arick M.A. 2nd"/>
            <person name="Thrash A."/>
            <person name="Conover J.L."/>
            <person name="Sanders W.S."/>
            <person name="Peterson D.G."/>
            <person name="Frelichowski J.E."/>
            <person name="Scheffler J.A."/>
            <person name="Scheffler B.E."/>
            <person name="Wendel J.F."/>
        </authorList>
    </citation>
    <scope>NUCLEOTIDE SEQUENCE [LARGE SCALE GENOMIC DNA]</scope>
    <source>
        <strain evidence="2">185</strain>
        <tissue evidence="2">Leaf</tissue>
    </source>
</reference>
<dbReference type="Proteomes" id="UP000593577">
    <property type="component" value="Unassembled WGS sequence"/>
</dbReference>
<evidence type="ECO:0000259" key="1">
    <source>
        <dbReference type="Pfam" id="PF20167"/>
    </source>
</evidence>
<organism evidence="2 3">
    <name type="scientific">Gossypium aridum</name>
    <name type="common">American cotton</name>
    <name type="synonym">Erioxylum aridum</name>
    <dbReference type="NCBI Taxonomy" id="34290"/>
    <lineage>
        <taxon>Eukaryota</taxon>
        <taxon>Viridiplantae</taxon>
        <taxon>Streptophyta</taxon>
        <taxon>Embryophyta</taxon>
        <taxon>Tracheophyta</taxon>
        <taxon>Spermatophyta</taxon>
        <taxon>Magnoliopsida</taxon>
        <taxon>eudicotyledons</taxon>
        <taxon>Gunneridae</taxon>
        <taxon>Pentapetalae</taxon>
        <taxon>rosids</taxon>
        <taxon>malvids</taxon>
        <taxon>Malvales</taxon>
        <taxon>Malvaceae</taxon>
        <taxon>Malvoideae</taxon>
        <taxon>Gossypium</taxon>
    </lineage>
</organism>
<feature type="domain" description="Putative plant transposon protein" evidence="1">
    <location>
        <begin position="2"/>
        <end position="112"/>
    </location>
</feature>
<evidence type="ECO:0000313" key="2">
    <source>
        <dbReference type="EMBL" id="MBA0679438.1"/>
    </source>
</evidence>
<dbReference type="InterPro" id="IPR046796">
    <property type="entry name" value="Transposase_32_dom"/>
</dbReference>
<proteinExistence type="predicted"/>
<dbReference type="EMBL" id="JABFAA010000004">
    <property type="protein sequence ID" value="MBA0679438.1"/>
    <property type="molecule type" value="Genomic_DNA"/>
</dbReference>
<keyword evidence="3" id="KW-1185">Reference proteome</keyword>